<dbReference type="EMBL" id="BMKF01000001">
    <property type="protein sequence ID" value="GGB56875.1"/>
    <property type="molecule type" value="Genomic_DNA"/>
</dbReference>
<name>A0ABQ1J040_9PROT</name>
<dbReference type="InterPro" id="IPR051263">
    <property type="entry name" value="C-type_cytochrome_biogenesis"/>
</dbReference>
<evidence type="ECO:0000313" key="4">
    <source>
        <dbReference type="EMBL" id="GGB56875.1"/>
    </source>
</evidence>
<feature type="transmembrane region" description="Helical" evidence="3">
    <location>
        <begin position="6"/>
        <end position="23"/>
    </location>
</feature>
<sequence length="195" mass="21159">MTRQTLYLLVGAVIVAAGLYLVLGRPLLAEQPYADREAEIASRNPAALTPPEMLARLQMAARQDPDAPEPHHFIGVIMRAEGRTDDAIRAFQSALRRDDSHVPSLVALADQIMLRDGGVVTPASARLYDRAWRLDPRETRAGLLSALPAYAAGDVEAAEAHWAEIRKGMEPGDPLLGMLEAFKTQIDEANAEAGN</sequence>
<keyword evidence="3" id="KW-1133">Transmembrane helix</keyword>
<evidence type="ECO:0000313" key="5">
    <source>
        <dbReference type="Proteomes" id="UP000628854"/>
    </source>
</evidence>
<reference evidence="5" key="1">
    <citation type="journal article" date="2019" name="Int. J. Syst. Evol. Microbiol.">
        <title>The Global Catalogue of Microorganisms (GCM) 10K type strain sequencing project: providing services to taxonomists for standard genome sequencing and annotation.</title>
        <authorList>
            <consortium name="The Broad Institute Genomics Platform"/>
            <consortium name="The Broad Institute Genome Sequencing Center for Infectious Disease"/>
            <person name="Wu L."/>
            <person name="Ma J."/>
        </authorList>
    </citation>
    <scope>NUCLEOTIDE SEQUENCE [LARGE SCALE GENOMIC DNA]</scope>
    <source>
        <strain evidence="5">CGMCC 1.15928</strain>
    </source>
</reference>
<dbReference type="InterPro" id="IPR011990">
    <property type="entry name" value="TPR-like_helical_dom_sf"/>
</dbReference>
<comment type="caution">
    <text evidence="4">The sequence shown here is derived from an EMBL/GenBank/DDBJ whole genome shotgun (WGS) entry which is preliminary data.</text>
</comment>
<keyword evidence="2" id="KW-0802">TPR repeat</keyword>
<organism evidence="4 5">
    <name type="scientific">Henriciella pelagia</name>
    <dbReference type="NCBI Taxonomy" id="1977912"/>
    <lineage>
        <taxon>Bacteria</taxon>
        <taxon>Pseudomonadati</taxon>
        <taxon>Pseudomonadota</taxon>
        <taxon>Alphaproteobacteria</taxon>
        <taxon>Hyphomonadales</taxon>
        <taxon>Hyphomonadaceae</taxon>
        <taxon>Henriciella</taxon>
    </lineage>
</organism>
<dbReference type="Gene3D" id="1.25.40.10">
    <property type="entry name" value="Tetratricopeptide repeat domain"/>
    <property type="match status" value="1"/>
</dbReference>
<feature type="repeat" description="TPR" evidence="2">
    <location>
        <begin position="68"/>
        <end position="101"/>
    </location>
</feature>
<evidence type="ECO:0008006" key="6">
    <source>
        <dbReference type="Google" id="ProtNLM"/>
    </source>
</evidence>
<protein>
    <recommendedName>
        <fullName evidence="6">Tetratricopeptide repeat protein</fullName>
    </recommendedName>
</protein>
<dbReference type="InterPro" id="IPR019734">
    <property type="entry name" value="TPR_rpt"/>
</dbReference>
<gene>
    <name evidence="4" type="ORF">GCM10011503_01520</name>
</gene>
<dbReference type="PANTHER" id="PTHR47870:SF1">
    <property type="entry name" value="CYTOCHROME C-TYPE BIOGENESIS PROTEIN CCMH"/>
    <property type="match status" value="1"/>
</dbReference>
<evidence type="ECO:0000256" key="3">
    <source>
        <dbReference type="SAM" id="Phobius"/>
    </source>
</evidence>
<proteinExistence type="predicted"/>
<keyword evidence="3" id="KW-0812">Transmembrane</keyword>
<keyword evidence="3" id="KW-0472">Membrane</keyword>
<dbReference type="PANTHER" id="PTHR47870">
    <property type="entry name" value="CYTOCHROME C-TYPE BIOGENESIS PROTEIN CCMH"/>
    <property type="match status" value="1"/>
</dbReference>
<keyword evidence="5" id="KW-1185">Reference proteome</keyword>
<dbReference type="PROSITE" id="PS50005">
    <property type="entry name" value="TPR"/>
    <property type="match status" value="1"/>
</dbReference>
<dbReference type="RefSeq" id="WP_084394054.1">
    <property type="nucleotide sequence ID" value="NZ_BMKF01000001.1"/>
</dbReference>
<accession>A0ABQ1J040</accession>
<keyword evidence="1" id="KW-0201">Cytochrome c-type biogenesis</keyword>
<evidence type="ECO:0000256" key="1">
    <source>
        <dbReference type="ARBA" id="ARBA00022748"/>
    </source>
</evidence>
<dbReference type="SUPFAM" id="SSF48452">
    <property type="entry name" value="TPR-like"/>
    <property type="match status" value="1"/>
</dbReference>
<evidence type="ECO:0000256" key="2">
    <source>
        <dbReference type="PROSITE-ProRule" id="PRU00339"/>
    </source>
</evidence>
<dbReference type="Proteomes" id="UP000628854">
    <property type="component" value="Unassembled WGS sequence"/>
</dbReference>